<protein>
    <submittedName>
        <fullName evidence="5">Uncharacterized phage protein gp47/JayE</fullName>
    </submittedName>
</protein>
<evidence type="ECO:0000313" key="6">
    <source>
        <dbReference type="Proteomes" id="UP000182836"/>
    </source>
</evidence>
<name>A0A1G8PKV0_ANEMI</name>
<dbReference type="RefSeq" id="WP_052811924.1">
    <property type="nucleotide sequence ID" value="NZ_CCMI01000032.1"/>
</dbReference>
<dbReference type="Proteomes" id="UP000182836">
    <property type="component" value="Unassembled WGS sequence"/>
</dbReference>
<comment type="similarity">
    <text evidence="1">Belongs to the Mu gp47/PBSX XkdT family.</text>
</comment>
<feature type="domain" description="Baseplate J-like central" evidence="3">
    <location>
        <begin position="200"/>
        <end position="268"/>
    </location>
</feature>
<dbReference type="Pfam" id="PF26078">
    <property type="entry name" value="Baseplate_J_M"/>
    <property type="match status" value="1"/>
</dbReference>
<proteinExistence type="inferred from homology"/>
<evidence type="ECO:0000259" key="2">
    <source>
        <dbReference type="Pfam" id="PF04865"/>
    </source>
</evidence>
<feature type="domain" description="Baseplate protein J-like barrel" evidence="2">
    <location>
        <begin position="97"/>
        <end position="177"/>
    </location>
</feature>
<evidence type="ECO:0000259" key="4">
    <source>
        <dbReference type="Pfam" id="PF26079"/>
    </source>
</evidence>
<reference evidence="5 6" key="1">
    <citation type="submission" date="2016-10" db="EMBL/GenBank/DDBJ databases">
        <authorList>
            <person name="de Groot N.N."/>
        </authorList>
    </citation>
    <scope>NUCLEOTIDE SEQUENCE [LARGE SCALE GENOMIC DNA]</scope>
    <source>
        <strain evidence="5 6">DSM 2895</strain>
    </source>
</reference>
<dbReference type="OrthoDB" id="2554267at2"/>
<dbReference type="GeneID" id="42304508"/>
<dbReference type="PANTHER" id="PTHR37829">
    <property type="entry name" value="PHAGE-LIKE ELEMENT PBSX PROTEIN XKDT"/>
    <property type="match status" value="1"/>
</dbReference>
<dbReference type="InterPro" id="IPR052399">
    <property type="entry name" value="Phage_Baseplate_Assmbl_Protein"/>
</dbReference>
<dbReference type="InterPro" id="IPR058530">
    <property type="entry name" value="Baseplate_J-like_C"/>
</dbReference>
<organism evidence="5 6">
    <name type="scientific">Aneurinibacillus migulanus</name>
    <name type="common">Bacillus migulanus</name>
    <dbReference type="NCBI Taxonomy" id="47500"/>
    <lineage>
        <taxon>Bacteria</taxon>
        <taxon>Bacillati</taxon>
        <taxon>Bacillota</taxon>
        <taxon>Bacilli</taxon>
        <taxon>Bacillales</taxon>
        <taxon>Paenibacillaceae</taxon>
        <taxon>Aneurinibacillus group</taxon>
        <taxon>Aneurinibacillus</taxon>
    </lineage>
</organism>
<feature type="domain" description="Baseplate J-like C-terminal" evidence="4">
    <location>
        <begin position="275"/>
        <end position="359"/>
    </location>
</feature>
<dbReference type="PANTHER" id="PTHR37829:SF3">
    <property type="entry name" value="PROTEIN JAYE-RELATED"/>
    <property type="match status" value="1"/>
</dbReference>
<dbReference type="Pfam" id="PF04865">
    <property type="entry name" value="Baseplate_J"/>
    <property type="match status" value="1"/>
</dbReference>
<dbReference type="AlphaFoldDB" id="A0A1G8PKV0"/>
<sequence length="361" mass="39770">MEMDDVVSIPDFEIEEIDEIHEGMLENVNPRYDKTEGQFVWDETRPFANESHKLQVIIENFYFNSVINSSMASQQLTLRTREFGVDRKLAVPAKGAINFTGETGTPIPAGTIARYIGTDDVLEYISTEEATISAGEANVSFECTTPGAIGNIPANSLQLVEDIPGIDAIEHDAFTGGVDEESDEALLKRFLEEVRNPGISGNPAHYRQWAMSRPGVAECRVYPVWNGGGTVKIVLLDENGKAPAQSVIDDVQQYIESVCPIGADPTVVGVNEVLINIEARIQPASNADIETIRQQFIPAVQEYLKSLAFKDPLVRWTRISNLLGDITDIIDYENLTVNGGTANIEMKNEDVAVLGEVNFYE</sequence>
<accession>A0A1G8PKV0</accession>
<dbReference type="InterPro" id="IPR058531">
    <property type="entry name" value="Baseplate_J_M"/>
</dbReference>
<dbReference type="Pfam" id="PF26079">
    <property type="entry name" value="Baseplate_J_C"/>
    <property type="match status" value="1"/>
</dbReference>
<evidence type="ECO:0000313" key="5">
    <source>
        <dbReference type="EMBL" id="SDI93002.1"/>
    </source>
</evidence>
<gene>
    <name evidence="5" type="ORF">SAMN04487909_109129</name>
</gene>
<dbReference type="EMBL" id="FNED01000009">
    <property type="protein sequence ID" value="SDI93002.1"/>
    <property type="molecule type" value="Genomic_DNA"/>
</dbReference>
<evidence type="ECO:0000256" key="1">
    <source>
        <dbReference type="ARBA" id="ARBA00038087"/>
    </source>
</evidence>
<dbReference type="InterPro" id="IPR006949">
    <property type="entry name" value="Barrel_Baseplate_J-like"/>
</dbReference>
<evidence type="ECO:0000259" key="3">
    <source>
        <dbReference type="Pfam" id="PF26078"/>
    </source>
</evidence>